<dbReference type="NCBIfam" id="TIGR02021">
    <property type="entry name" value="BchM-ChlM"/>
    <property type="match status" value="1"/>
</dbReference>
<evidence type="ECO:0000256" key="2">
    <source>
        <dbReference type="SAM" id="MobiDB-lite"/>
    </source>
</evidence>
<dbReference type="SUPFAM" id="SSF53335">
    <property type="entry name" value="S-adenosyl-L-methionine-dependent methyltransferases"/>
    <property type="match status" value="1"/>
</dbReference>
<evidence type="ECO:0000256" key="1">
    <source>
        <dbReference type="SAM" id="Coils"/>
    </source>
</evidence>
<dbReference type="PANTHER" id="PTHR31762">
    <property type="entry name" value="FAS-BINDING FACTOR-LIKE PROTEIN"/>
    <property type="match status" value="1"/>
</dbReference>
<evidence type="ECO:0000313" key="5">
    <source>
        <dbReference type="Proteomes" id="UP000823674"/>
    </source>
</evidence>
<dbReference type="EMBL" id="JADBGQ010000001">
    <property type="protein sequence ID" value="KAG5413903.1"/>
    <property type="molecule type" value="Genomic_DNA"/>
</dbReference>
<dbReference type="InterPro" id="IPR029063">
    <property type="entry name" value="SAM-dependent_MTases_sf"/>
</dbReference>
<comment type="caution">
    <text evidence="4">The sequence shown here is derived from an EMBL/GenBank/DDBJ whole genome shotgun (WGS) entry which is preliminary data.</text>
</comment>
<dbReference type="PROSITE" id="PS51556">
    <property type="entry name" value="SAM_MT_MG_PIX"/>
    <property type="match status" value="1"/>
</dbReference>
<dbReference type="Pfam" id="PF07109">
    <property type="entry name" value="Mg-por_mtran_C"/>
    <property type="match status" value="1"/>
</dbReference>
<feature type="compositionally biased region" description="Basic and acidic residues" evidence="2">
    <location>
        <begin position="176"/>
        <end position="186"/>
    </location>
</feature>
<feature type="domain" description="Magnesium-protoporphyrin IX methyltransferase C-terminal" evidence="3">
    <location>
        <begin position="958"/>
        <end position="1053"/>
    </location>
</feature>
<keyword evidence="1" id="KW-0175">Coiled coil</keyword>
<name>A0ABQ7NSP7_BRACM</name>
<feature type="region of interest" description="Disordered" evidence="2">
    <location>
        <begin position="64"/>
        <end position="293"/>
    </location>
</feature>
<protein>
    <recommendedName>
        <fullName evidence="3">Magnesium-protoporphyrin IX methyltransferase C-terminal domain-containing protein</fullName>
    </recommendedName>
</protein>
<feature type="coiled-coil region" evidence="1">
    <location>
        <begin position="327"/>
        <end position="449"/>
    </location>
</feature>
<dbReference type="InterPro" id="IPR040321">
    <property type="entry name" value="SCD2-like"/>
</dbReference>
<dbReference type="Gene3D" id="3.40.50.150">
    <property type="entry name" value="Vaccinia Virus protein VP39"/>
    <property type="match status" value="1"/>
</dbReference>
<evidence type="ECO:0000313" key="4">
    <source>
        <dbReference type="EMBL" id="KAG5413903.1"/>
    </source>
</evidence>
<feature type="compositionally biased region" description="Pro residues" evidence="2">
    <location>
        <begin position="97"/>
        <end position="106"/>
    </location>
</feature>
<feature type="compositionally biased region" description="Polar residues" evidence="2">
    <location>
        <begin position="11"/>
        <end position="29"/>
    </location>
</feature>
<accession>A0ABQ7NSP7</accession>
<dbReference type="InterPro" id="IPR010940">
    <property type="entry name" value="Mg_prot_MeTrfase_C"/>
</dbReference>
<proteinExistence type="predicted"/>
<feature type="region of interest" description="Disordered" evidence="2">
    <location>
        <begin position="1"/>
        <end position="40"/>
    </location>
</feature>
<reference evidence="4 5" key="1">
    <citation type="submission" date="2021-03" db="EMBL/GenBank/DDBJ databases">
        <authorList>
            <person name="King G.J."/>
            <person name="Bancroft I."/>
            <person name="Baten A."/>
            <person name="Bloomfield J."/>
            <person name="Borpatragohain P."/>
            <person name="He Z."/>
            <person name="Irish N."/>
            <person name="Irwin J."/>
            <person name="Liu K."/>
            <person name="Mauleon R.P."/>
            <person name="Moore J."/>
            <person name="Morris R."/>
            <person name="Ostergaard L."/>
            <person name="Wang B."/>
            <person name="Wells R."/>
        </authorList>
    </citation>
    <scope>NUCLEOTIDE SEQUENCE [LARGE SCALE GENOMIC DNA]</scope>
    <source>
        <strain evidence="4">R-o-18</strain>
        <tissue evidence="4">Leaf</tissue>
    </source>
</reference>
<organism evidence="4 5">
    <name type="scientific">Brassica rapa subsp. trilocularis</name>
    <dbReference type="NCBI Taxonomy" id="1813537"/>
    <lineage>
        <taxon>Eukaryota</taxon>
        <taxon>Viridiplantae</taxon>
        <taxon>Streptophyta</taxon>
        <taxon>Embryophyta</taxon>
        <taxon>Tracheophyta</taxon>
        <taxon>Spermatophyta</taxon>
        <taxon>Magnoliopsida</taxon>
        <taxon>eudicotyledons</taxon>
        <taxon>Gunneridae</taxon>
        <taxon>Pentapetalae</taxon>
        <taxon>rosids</taxon>
        <taxon>malvids</taxon>
        <taxon>Brassicales</taxon>
        <taxon>Brassicaceae</taxon>
        <taxon>Brassiceae</taxon>
        <taxon>Brassica</taxon>
    </lineage>
</organism>
<gene>
    <name evidence="4" type="primary">A01p017570.1_BraROA</name>
    <name evidence="4" type="ORF">IGI04_001470</name>
</gene>
<sequence length="1055" mass="117846">MARRRWEGSDNVGSANSSPAMSPSHRMTNNGGGISGRGTLRKQNAAELLAKVMEQRDYDYDYGDEEEDLYQVHLPPLSRDRKRDDKRVGKGTVRGKPAPPKRPVLIPPKFDDESDGDEPVKIPQKNVRVPVTKAPAVKFDDESDGDEPVKIPQKNVRVPATRAPVVKFDDESDGDEPVKIPQKDVRVSAVRPVLLPPKFDDESDGDEVAADLPRNQVKIPEENASVQKEAPAGKLKVLSPPKFDGDEITANEVKNQVEEIPQKNASPALRVRVPAYSRRNPMEDSEQNGDRKVNVQFDVPAGKQSEAQLKYKKSFRFSSAETFAPYQEEDDREASALRDELDMLQEENDNILNKLQRAEERREAAEARARELEKQIVSLGEGANFDVKLLKRKEAALRQREAALRAAEQKRDGRNKETDAFCEELQSLKEETEKAVEQLQDAQAETKSLRTMIHRTILTHEEMEEVVLKRCWLARYWELAVQHGIYKDIAPSRHEHWSALAPLPFEVVISAAQKPEDSWQTDGSDRTWSKVVSKFSDANGDGNIESMLAVETGLREIASLKVEDAIMLVFAGFRQKHVVRQSDTDPRVQGEPKFAEAFELSHDEKQDILFKEAWLMYYWKRAKIHSVESDIAEDRLKFWISRIAEQPTSHDAVDVERGMRELRKLGIEQQLWEASRAQLTDSTFPPSLSVSDFCDVTQPALRWAPWKSKGRSSSLSYPDDNDNTCSLQLQGRQTEIGKTASRMTIAPSLLSSSSSVSQFLPRFPTAARFNVAASRSRAVTVVAASVTDLSSVDSTTIAVLGGGSVAALATIVSLTDPERRRKLQAEEVGGGDKEVVREYFNSTGFERWRKIYGETDEVNRVQKDIRVGHAKTVEKTMLMLTEEGSLAGVTVCDAGCGTGLLSIPLAKEGAIVSASDISAAMVAEAEMKAKQQLGSENLPRFEVNDLESLSGKYNTVVCLDVLIHYPQSKADGMIAHLASLAEKRVILSFAPKTFYYDILKRIGELFPGPSKATRAYLHSEADVENALRKVGWRISKRGLITTQFYFSRLIEAVPM</sequence>
<dbReference type="CDD" id="cd02440">
    <property type="entry name" value="AdoMet_MTases"/>
    <property type="match status" value="1"/>
</dbReference>
<evidence type="ECO:0000259" key="3">
    <source>
        <dbReference type="Pfam" id="PF07109"/>
    </source>
</evidence>
<feature type="compositionally biased region" description="Basic and acidic residues" evidence="2">
    <location>
        <begin position="78"/>
        <end position="88"/>
    </location>
</feature>
<keyword evidence="5" id="KW-1185">Reference proteome</keyword>
<dbReference type="Proteomes" id="UP000823674">
    <property type="component" value="Chromosome A01"/>
</dbReference>
<dbReference type="PANTHER" id="PTHR31762:SF8">
    <property type="entry name" value="CALDESMON-LIKE PROTEIN"/>
    <property type="match status" value="1"/>
</dbReference>
<dbReference type="InterPro" id="IPR010251">
    <property type="entry name" value="Mg_prot_MeTrfase"/>
</dbReference>